<dbReference type="AlphaFoldDB" id="A0A099IAL3"/>
<dbReference type="NCBIfam" id="NF009475">
    <property type="entry name" value="PRK12838.1"/>
    <property type="match status" value="1"/>
</dbReference>
<keyword evidence="5 11" id="KW-0547">Nucleotide-binding</keyword>
<comment type="pathway">
    <text evidence="2 11">Amino-acid biosynthesis; L-arginine biosynthesis; carbamoyl phosphate from bicarbonate: step 1/1.</text>
</comment>
<dbReference type="GO" id="GO:0004088">
    <property type="term" value="F:carbamoyl-phosphate synthase (glutamine-hydrolyzing) activity"/>
    <property type="evidence" value="ECO:0007669"/>
    <property type="project" value="UniProtKB-UniRule"/>
</dbReference>
<evidence type="ECO:0000256" key="10">
    <source>
        <dbReference type="ARBA" id="ARBA00049285"/>
    </source>
</evidence>
<dbReference type="PANTHER" id="PTHR43418:SF7">
    <property type="entry name" value="CARBAMOYL-PHOSPHATE SYNTHASE SMALL CHAIN"/>
    <property type="match status" value="1"/>
</dbReference>
<feature type="binding site" evidence="11">
    <location>
        <position position="295"/>
    </location>
    <ligand>
        <name>L-glutamine</name>
        <dbReference type="ChEBI" id="CHEBI:58359"/>
    </ligand>
</feature>
<feature type="active site" evidence="11">
    <location>
        <position position="336"/>
    </location>
</feature>
<comment type="similarity">
    <text evidence="3 11">Belongs to the CarA family.</text>
</comment>
<dbReference type="GO" id="GO:0006541">
    <property type="term" value="P:glutamine metabolic process"/>
    <property type="evidence" value="ECO:0007669"/>
    <property type="project" value="InterPro"/>
</dbReference>
<dbReference type="InterPro" id="IPR050472">
    <property type="entry name" value="Anth_synth/Amidotransfase"/>
</dbReference>
<protein>
    <recommendedName>
        <fullName evidence="11">Carbamoyl phosphate synthase small chain</fullName>
        <ecNumber evidence="11">6.3.5.5</ecNumber>
    </recommendedName>
    <alternativeName>
        <fullName evidence="11">Carbamoyl phosphate synthetase glutamine chain</fullName>
    </alternativeName>
</protein>
<dbReference type="Proteomes" id="UP000030008">
    <property type="component" value="Unassembled WGS sequence"/>
</dbReference>
<evidence type="ECO:0000256" key="9">
    <source>
        <dbReference type="ARBA" id="ARBA00048816"/>
    </source>
</evidence>
<keyword evidence="7 11" id="KW-0315">Glutamine amidotransferase</keyword>
<evidence type="ECO:0000256" key="1">
    <source>
        <dbReference type="ARBA" id="ARBA00004812"/>
    </source>
</evidence>
<keyword evidence="4 11" id="KW-0436">Ligase</keyword>
<comment type="catalytic activity">
    <reaction evidence="10 11">
        <text>L-glutamine + H2O = L-glutamate + NH4(+)</text>
        <dbReference type="Rhea" id="RHEA:15889"/>
        <dbReference type="ChEBI" id="CHEBI:15377"/>
        <dbReference type="ChEBI" id="CHEBI:28938"/>
        <dbReference type="ChEBI" id="CHEBI:29985"/>
        <dbReference type="ChEBI" id="CHEBI:58359"/>
    </reaction>
</comment>
<dbReference type="GO" id="GO:0044205">
    <property type="term" value="P:'de novo' UMP biosynthetic process"/>
    <property type="evidence" value="ECO:0007669"/>
    <property type="project" value="UniProtKB-UniRule"/>
</dbReference>
<dbReference type="FunFam" id="3.40.50.880:FF:000029">
    <property type="entry name" value="Carbamoyl-phosphate synthase small chain"/>
    <property type="match status" value="1"/>
</dbReference>
<organism evidence="13 14">
    <name type="scientific">Clostridium innocuum</name>
    <dbReference type="NCBI Taxonomy" id="1522"/>
    <lineage>
        <taxon>Bacteria</taxon>
        <taxon>Bacillati</taxon>
        <taxon>Bacillota</taxon>
        <taxon>Clostridia</taxon>
        <taxon>Eubacteriales</taxon>
        <taxon>Clostridiaceae</taxon>
        <taxon>Clostridium</taxon>
    </lineage>
</organism>
<keyword evidence="6 11" id="KW-0067">ATP-binding</keyword>
<dbReference type="Pfam" id="PF00988">
    <property type="entry name" value="CPSase_sm_chain"/>
    <property type="match status" value="1"/>
</dbReference>
<sequence length="362" mass="40205">MMNMISKRLLILEDASVYEGHGFGSHHYQVGELVFNTGMSGYQEVLSDLSYCGQIVMMTYPMIGNYGVNRDDFESLDPAVFGFVVKEYCEQPSKFRCDLTLDEFLKLKGIPGICHVDTRAITKKLRSSGTMRAIMADEGADVQAVVRLLKETDFLHDQVARVSTQKPFPIPSRGKKVVLMDFGAKHGIIRELSRRNCDLVVVPYNTSAEAILALHPDGVMLSNGPGDPKDMTGAIEVIRELIKHVPIFGICLGHQLISLACGANTIKLKFGHRGCNHPVLNLTTGKVEITSQNHGYAVETESLADTDLIMTHQALNDRSVEGVRHTRYPVFSVQYHPEAAPGPEDANYLFDQFMELMEKENA</sequence>
<dbReference type="GO" id="GO:0006207">
    <property type="term" value="P:'de novo' pyrimidine nucleobase biosynthetic process"/>
    <property type="evidence" value="ECO:0007669"/>
    <property type="project" value="InterPro"/>
</dbReference>
<accession>A0A099IAL3</accession>
<feature type="binding site" evidence="11">
    <location>
        <position position="293"/>
    </location>
    <ligand>
        <name>L-glutamine</name>
        <dbReference type="ChEBI" id="CHEBI:58359"/>
    </ligand>
</feature>
<keyword evidence="11" id="KW-0028">Amino-acid biosynthesis</keyword>
<keyword evidence="11" id="KW-0055">Arginine biosynthesis</keyword>
<feature type="region of interest" description="CPSase" evidence="11">
    <location>
        <begin position="1"/>
        <end position="175"/>
    </location>
</feature>
<dbReference type="InterPro" id="IPR002474">
    <property type="entry name" value="CarbamoylP_synth_ssu_N"/>
</dbReference>
<evidence type="ECO:0000313" key="14">
    <source>
        <dbReference type="Proteomes" id="UP000030008"/>
    </source>
</evidence>
<dbReference type="UniPathway" id="UPA00070">
    <property type="reaction ID" value="UER00115"/>
</dbReference>
<feature type="domain" description="Carbamoyl-phosphate synthase small subunit N-terminal" evidence="12">
    <location>
        <begin position="6"/>
        <end position="136"/>
    </location>
</feature>
<comment type="catalytic activity">
    <reaction evidence="9 11">
        <text>hydrogencarbonate + L-glutamine + 2 ATP + H2O = carbamoyl phosphate + L-glutamate + 2 ADP + phosphate + 2 H(+)</text>
        <dbReference type="Rhea" id="RHEA:18633"/>
        <dbReference type="ChEBI" id="CHEBI:15377"/>
        <dbReference type="ChEBI" id="CHEBI:15378"/>
        <dbReference type="ChEBI" id="CHEBI:17544"/>
        <dbReference type="ChEBI" id="CHEBI:29985"/>
        <dbReference type="ChEBI" id="CHEBI:30616"/>
        <dbReference type="ChEBI" id="CHEBI:43474"/>
        <dbReference type="ChEBI" id="CHEBI:58228"/>
        <dbReference type="ChEBI" id="CHEBI:58359"/>
        <dbReference type="ChEBI" id="CHEBI:456216"/>
        <dbReference type="EC" id="6.3.5.5"/>
    </reaction>
</comment>
<dbReference type="PRINTS" id="PR00096">
    <property type="entry name" value="GATASE"/>
</dbReference>
<feature type="binding site" evidence="11">
    <location>
        <position position="224"/>
    </location>
    <ligand>
        <name>L-glutamine</name>
        <dbReference type="ChEBI" id="CHEBI:58359"/>
    </ligand>
</feature>
<evidence type="ECO:0000256" key="3">
    <source>
        <dbReference type="ARBA" id="ARBA00007800"/>
    </source>
</evidence>
<feature type="binding site" evidence="11">
    <location>
        <position position="50"/>
    </location>
    <ligand>
        <name>L-glutamine</name>
        <dbReference type="ChEBI" id="CHEBI:58359"/>
    </ligand>
</feature>
<dbReference type="EMBL" id="JQIF01000001">
    <property type="protein sequence ID" value="KGJ55079.1"/>
    <property type="molecule type" value="Genomic_DNA"/>
</dbReference>
<evidence type="ECO:0000256" key="5">
    <source>
        <dbReference type="ARBA" id="ARBA00022741"/>
    </source>
</evidence>
<dbReference type="UniPathway" id="UPA00068">
    <property type="reaction ID" value="UER00171"/>
</dbReference>
<dbReference type="SUPFAM" id="SSF52317">
    <property type="entry name" value="Class I glutamine amidotransferase-like"/>
    <property type="match status" value="1"/>
</dbReference>
<dbReference type="InterPro" id="IPR036480">
    <property type="entry name" value="CarbP_synth_ssu_N_sf"/>
</dbReference>
<dbReference type="HAMAP" id="MF_01209">
    <property type="entry name" value="CPSase_S_chain"/>
    <property type="match status" value="1"/>
</dbReference>
<dbReference type="FunFam" id="3.50.30.20:FF:000001">
    <property type="entry name" value="Carbamoyl-phosphate synthase small chain"/>
    <property type="match status" value="1"/>
</dbReference>
<comment type="pathway">
    <text evidence="1 11">Pyrimidine metabolism; UMP biosynthesis via de novo pathway; (S)-dihydroorotate from bicarbonate: step 1/3.</text>
</comment>
<dbReference type="InterPro" id="IPR017926">
    <property type="entry name" value="GATASE"/>
</dbReference>
<name>A0A099IAL3_CLOIN</name>
<reference evidence="13 14" key="1">
    <citation type="submission" date="2014-08" db="EMBL/GenBank/DDBJ databases">
        <title>Clostridium innocuum, an unnegligible vancomycin-resistant pathogen causing extra-intestinal infections.</title>
        <authorList>
            <person name="Feng Y."/>
            <person name="Chiu C.-H."/>
        </authorList>
    </citation>
    <scope>NUCLEOTIDE SEQUENCE [LARGE SCALE GENOMIC DNA]</scope>
    <source>
        <strain evidence="13 14">AN88</strain>
    </source>
</reference>
<keyword evidence="8 11" id="KW-0665">Pyrimidine biosynthesis</keyword>
<dbReference type="Gene3D" id="3.50.30.20">
    <property type="entry name" value="Carbamoyl-phosphate synthase small subunit, N-terminal domain"/>
    <property type="match status" value="1"/>
</dbReference>
<proteinExistence type="inferred from homology"/>
<dbReference type="EC" id="6.3.5.5" evidence="11"/>
<dbReference type="CDD" id="cd01744">
    <property type="entry name" value="GATase1_CPSase"/>
    <property type="match status" value="1"/>
</dbReference>
<evidence type="ECO:0000256" key="8">
    <source>
        <dbReference type="ARBA" id="ARBA00022975"/>
    </source>
</evidence>
<evidence type="ECO:0000256" key="4">
    <source>
        <dbReference type="ARBA" id="ARBA00022598"/>
    </source>
</evidence>
<dbReference type="GO" id="GO:0005524">
    <property type="term" value="F:ATP binding"/>
    <property type="evidence" value="ECO:0007669"/>
    <property type="project" value="UniProtKB-UniRule"/>
</dbReference>
<dbReference type="Gene3D" id="3.40.50.880">
    <property type="match status" value="1"/>
</dbReference>
<dbReference type="SMART" id="SM01097">
    <property type="entry name" value="CPSase_sm_chain"/>
    <property type="match status" value="1"/>
</dbReference>
<dbReference type="Pfam" id="PF00117">
    <property type="entry name" value="GATase"/>
    <property type="match status" value="1"/>
</dbReference>
<dbReference type="SUPFAM" id="SSF52021">
    <property type="entry name" value="Carbamoyl phosphate synthetase, small subunit N-terminal domain"/>
    <property type="match status" value="1"/>
</dbReference>
<dbReference type="PRINTS" id="PR00097">
    <property type="entry name" value="ANTSNTHASEII"/>
</dbReference>
<evidence type="ECO:0000256" key="7">
    <source>
        <dbReference type="ARBA" id="ARBA00022962"/>
    </source>
</evidence>
<feature type="binding site" evidence="11">
    <location>
        <position position="252"/>
    </location>
    <ligand>
        <name>L-glutamine</name>
        <dbReference type="ChEBI" id="CHEBI:58359"/>
    </ligand>
</feature>
<feature type="binding site" evidence="11">
    <location>
        <position position="226"/>
    </location>
    <ligand>
        <name>L-glutamine</name>
        <dbReference type="ChEBI" id="CHEBI:58359"/>
    </ligand>
</feature>
<dbReference type="PRINTS" id="PR00099">
    <property type="entry name" value="CPSGATASE"/>
</dbReference>
<comment type="caution">
    <text evidence="13">The sequence shown here is derived from an EMBL/GenBank/DDBJ whole genome shotgun (WGS) entry which is preliminary data.</text>
</comment>
<evidence type="ECO:0000313" key="13">
    <source>
        <dbReference type="EMBL" id="KGJ55079.1"/>
    </source>
</evidence>
<dbReference type="NCBIfam" id="TIGR01368">
    <property type="entry name" value="CPSaseIIsmall"/>
    <property type="match status" value="1"/>
</dbReference>
<dbReference type="InterPro" id="IPR035686">
    <property type="entry name" value="CPSase_GATase1"/>
</dbReference>
<dbReference type="PANTHER" id="PTHR43418">
    <property type="entry name" value="MULTIFUNCTIONAL TRYPTOPHAN BIOSYNTHESIS PROTEIN-RELATED"/>
    <property type="match status" value="1"/>
</dbReference>
<feature type="active site" description="Nucleophile" evidence="11">
    <location>
        <position position="251"/>
    </location>
</feature>
<dbReference type="InterPro" id="IPR006274">
    <property type="entry name" value="CarbamoylP_synth_ssu"/>
</dbReference>
<evidence type="ECO:0000256" key="2">
    <source>
        <dbReference type="ARBA" id="ARBA00005077"/>
    </source>
</evidence>
<gene>
    <name evidence="11" type="primary">carA</name>
    <name evidence="13" type="ORF">CIAN88_00450</name>
</gene>
<dbReference type="PROSITE" id="PS51273">
    <property type="entry name" value="GATASE_TYPE_1"/>
    <property type="match status" value="1"/>
</dbReference>
<feature type="active site" evidence="11">
    <location>
        <position position="338"/>
    </location>
</feature>
<dbReference type="GO" id="GO:0006526">
    <property type="term" value="P:L-arginine biosynthetic process"/>
    <property type="evidence" value="ECO:0007669"/>
    <property type="project" value="UniProtKB-UniRule"/>
</dbReference>
<feature type="binding site" evidence="11">
    <location>
        <position position="255"/>
    </location>
    <ligand>
        <name>L-glutamine</name>
        <dbReference type="ChEBI" id="CHEBI:58359"/>
    </ligand>
</feature>
<comment type="function">
    <text evidence="11">Small subunit of the glutamine-dependent carbamoyl phosphate synthetase (CPSase). CPSase catalyzes the formation of carbamoyl phosphate from the ammonia moiety of glutamine, carbonate, and phosphate donated by ATP, constituting the first step of 2 biosynthetic pathways, one leading to arginine and/or urea and the other to pyrimidine nucleotides. The small subunit (glutamine amidotransferase) binds and cleaves glutamine to supply the large subunit with the substrate ammonia.</text>
</comment>
<comment type="subunit">
    <text evidence="11">Composed of two chains; the small (or glutamine) chain promotes the hydrolysis of glutamine to ammonia, which is used by the large (or ammonia) chain to synthesize carbamoyl phosphate. Tetramer of heterodimers (alpha,beta)4.</text>
</comment>
<evidence type="ECO:0000256" key="11">
    <source>
        <dbReference type="HAMAP-Rule" id="MF_01209"/>
    </source>
</evidence>
<evidence type="ECO:0000256" key="6">
    <source>
        <dbReference type="ARBA" id="ARBA00022840"/>
    </source>
</evidence>
<evidence type="ECO:0000259" key="12">
    <source>
        <dbReference type="SMART" id="SM01097"/>
    </source>
</evidence>
<dbReference type="InterPro" id="IPR029062">
    <property type="entry name" value="Class_I_gatase-like"/>
</dbReference>
<feature type="binding site" evidence="11">
    <location>
        <position position="296"/>
    </location>
    <ligand>
        <name>L-glutamine</name>
        <dbReference type="ChEBI" id="CHEBI:58359"/>
    </ligand>
</feature>
<dbReference type="GO" id="GO:0004359">
    <property type="term" value="F:glutaminase activity"/>
    <property type="evidence" value="ECO:0007669"/>
    <property type="project" value="RHEA"/>
</dbReference>